<dbReference type="RefSeq" id="WP_224460437.1">
    <property type="nucleotide sequence ID" value="NZ_JAIQZE010000003.1"/>
</dbReference>
<name>A0ABS7XGK0_9FLAO</name>
<keyword evidence="2" id="KW-1185">Reference proteome</keyword>
<evidence type="ECO:0000313" key="1">
    <source>
        <dbReference type="EMBL" id="MBZ9778079.1"/>
    </source>
</evidence>
<dbReference type="Proteomes" id="UP001199314">
    <property type="component" value="Unassembled WGS sequence"/>
</dbReference>
<evidence type="ECO:0008006" key="3">
    <source>
        <dbReference type="Google" id="ProtNLM"/>
    </source>
</evidence>
<protein>
    <recommendedName>
        <fullName evidence="3">Peptidase E</fullName>
    </recommendedName>
</protein>
<organism evidence="1 2">
    <name type="scientific">Psychroflexus longus</name>
    <dbReference type="NCBI Taxonomy" id="2873596"/>
    <lineage>
        <taxon>Bacteria</taxon>
        <taxon>Pseudomonadati</taxon>
        <taxon>Bacteroidota</taxon>
        <taxon>Flavobacteriia</taxon>
        <taxon>Flavobacteriales</taxon>
        <taxon>Flavobacteriaceae</taxon>
        <taxon>Psychroflexus</taxon>
    </lineage>
</organism>
<gene>
    <name evidence="1" type="ORF">LB452_04000</name>
</gene>
<evidence type="ECO:0000313" key="2">
    <source>
        <dbReference type="Proteomes" id="UP001199314"/>
    </source>
</evidence>
<sequence length="166" mass="19961">MKLFGILMLWLILTPTTKTDHEFYLSVTDITYVKKEKSLQIISRIFTDDFENVINKRYDKNFKLIPTLEVEEIDFYIEKYIRDKFILETKSGVLSFEYIGRKYEDDMVYLFLEVKDLEDFEALTIENSILTDLFQEQKNMIHFKSDKLKKSFILEKNISKKTILHN</sequence>
<dbReference type="InterPro" id="IPR046525">
    <property type="entry name" value="DUF6702"/>
</dbReference>
<comment type="caution">
    <text evidence="1">The sequence shown here is derived from an EMBL/GenBank/DDBJ whole genome shotgun (WGS) entry which is preliminary data.</text>
</comment>
<dbReference type="Pfam" id="PF20420">
    <property type="entry name" value="DUF6702"/>
    <property type="match status" value="1"/>
</dbReference>
<reference evidence="2" key="1">
    <citation type="submission" date="2023-07" db="EMBL/GenBank/DDBJ databases">
        <title>Novel species isolated from saline lakes on Tibetan Plateau.</title>
        <authorList>
            <person name="Lu H."/>
        </authorList>
    </citation>
    <scope>NUCLEOTIDE SEQUENCE [LARGE SCALE GENOMIC DNA]</scope>
    <source>
        <strain evidence="2">CAK8W</strain>
    </source>
</reference>
<dbReference type="EMBL" id="JAIQZE010000003">
    <property type="protein sequence ID" value="MBZ9778079.1"/>
    <property type="molecule type" value="Genomic_DNA"/>
</dbReference>
<proteinExistence type="predicted"/>
<accession>A0ABS7XGK0</accession>